<dbReference type="PANTHER" id="PTHR43248">
    <property type="entry name" value="2-SUCCINYL-6-HYDROXY-2,4-CYCLOHEXADIENE-1-CARBOXYLATE SYNTHASE"/>
    <property type="match status" value="1"/>
</dbReference>
<protein>
    <submittedName>
        <fullName evidence="5">Alpha/beta-hydrolase</fullName>
    </submittedName>
</protein>
<gene>
    <name evidence="5" type="ORF">CYLTODRAFT_486825</name>
</gene>
<dbReference type="Pfam" id="PF00561">
    <property type="entry name" value="Abhydrolase_1"/>
    <property type="match status" value="1"/>
</dbReference>
<dbReference type="Gene3D" id="3.40.50.1820">
    <property type="entry name" value="alpha/beta hydrolase"/>
    <property type="match status" value="1"/>
</dbReference>
<accession>A0A0D7BMU7</accession>
<organism evidence="5 6">
    <name type="scientific">Cylindrobasidium torrendii FP15055 ss-10</name>
    <dbReference type="NCBI Taxonomy" id="1314674"/>
    <lineage>
        <taxon>Eukaryota</taxon>
        <taxon>Fungi</taxon>
        <taxon>Dikarya</taxon>
        <taxon>Basidiomycota</taxon>
        <taxon>Agaricomycotina</taxon>
        <taxon>Agaricomycetes</taxon>
        <taxon>Agaricomycetidae</taxon>
        <taxon>Agaricales</taxon>
        <taxon>Marasmiineae</taxon>
        <taxon>Physalacriaceae</taxon>
        <taxon>Cylindrobasidium</taxon>
    </lineage>
</organism>
<evidence type="ECO:0000256" key="2">
    <source>
        <dbReference type="ARBA" id="ARBA00022801"/>
    </source>
</evidence>
<dbReference type="Proteomes" id="UP000054007">
    <property type="component" value="Unassembled WGS sequence"/>
</dbReference>
<dbReference type="Pfam" id="PF08386">
    <property type="entry name" value="Abhydrolase_4"/>
    <property type="match status" value="1"/>
</dbReference>
<dbReference type="PANTHER" id="PTHR43248:SF25">
    <property type="entry name" value="AB HYDROLASE-1 DOMAIN-CONTAINING PROTEIN-RELATED"/>
    <property type="match status" value="1"/>
</dbReference>
<reference evidence="5 6" key="1">
    <citation type="journal article" date="2015" name="Fungal Genet. Biol.">
        <title>Evolution of novel wood decay mechanisms in Agaricales revealed by the genome sequences of Fistulina hepatica and Cylindrobasidium torrendii.</title>
        <authorList>
            <person name="Floudas D."/>
            <person name="Held B.W."/>
            <person name="Riley R."/>
            <person name="Nagy L.G."/>
            <person name="Koehler G."/>
            <person name="Ransdell A.S."/>
            <person name="Younus H."/>
            <person name="Chow J."/>
            <person name="Chiniquy J."/>
            <person name="Lipzen A."/>
            <person name="Tritt A."/>
            <person name="Sun H."/>
            <person name="Haridas S."/>
            <person name="LaButti K."/>
            <person name="Ohm R.A."/>
            <person name="Kues U."/>
            <person name="Blanchette R.A."/>
            <person name="Grigoriev I.V."/>
            <person name="Minto R.E."/>
            <person name="Hibbett D.S."/>
        </authorList>
    </citation>
    <scope>NUCLEOTIDE SEQUENCE [LARGE SCALE GENOMIC DNA]</scope>
    <source>
        <strain evidence="5 6">FP15055 ss-10</strain>
    </source>
</reference>
<proteinExistence type="inferred from homology"/>
<dbReference type="InterPro" id="IPR013595">
    <property type="entry name" value="Pept_S33_TAP-like_C"/>
</dbReference>
<evidence type="ECO:0000313" key="5">
    <source>
        <dbReference type="EMBL" id="KIY71878.1"/>
    </source>
</evidence>
<comment type="similarity">
    <text evidence="1">Belongs to the peptidase S33 family.</text>
</comment>
<dbReference type="InterPro" id="IPR051601">
    <property type="entry name" value="Serine_prot/Carboxylest_S33"/>
</dbReference>
<evidence type="ECO:0000313" key="6">
    <source>
        <dbReference type="Proteomes" id="UP000054007"/>
    </source>
</evidence>
<dbReference type="EMBL" id="KN880449">
    <property type="protein sequence ID" value="KIY71878.1"/>
    <property type="molecule type" value="Genomic_DNA"/>
</dbReference>
<sequence length="513" mass="55517">MRGGFAVPLNYSNPETGSIAVAAILYPSNITSTDPEYRGPLLLNPGGPGGSGVDFLLYMDPRLREGLFGTSFDIISFDPRGTGRTTPSVSFYKSDSEATEWITQAIVNTTVEPEILQTVWDRSHGLGSLIKDNDQQDVIPYVTTDNTARDMLSIVEAMGFEKLQYYGRSYGTLLGATFAAMFPDKIERMILDGVLEGDAYYSGHWEGQAEDTDKALGWFASGCFSAGPEYCSFYKNASSEDAILQRVYALIDESISNPVVVPGFNDTNAVVSFPLLKGAIFQSLYWPYTYFPLLSVALAELEDGNGTLAYIGAGGTGALNPNSSMEKSVLDPDFVWGGLREVSAFFAISCTDGADKIAASLEELTSDYESLEKVSSFGDRFFPFRAWCSGWQVRPEATFRGPIAAANTSFPILIIGNEADHITPFAAAKRVSANFPGSVVLKQNSVGHCSVSSASACTRQYILRYLGNGTLPEPDTTCEVDLQLFIPDGNDTDGFKLNNGAGECGHCTEQNEI</sequence>
<dbReference type="SUPFAM" id="SSF53474">
    <property type="entry name" value="alpha/beta-Hydrolases"/>
    <property type="match status" value="1"/>
</dbReference>
<feature type="domain" description="Peptidase S33 tripeptidyl aminopeptidase-like C-terminal" evidence="4">
    <location>
        <begin position="377"/>
        <end position="478"/>
    </location>
</feature>
<dbReference type="InterPro" id="IPR029058">
    <property type="entry name" value="AB_hydrolase_fold"/>
</dbReference>
<keyword evidence="6" id="KW-1185">Reference proteome</keyword>
<feature type="domain" description="AB hydrolase-1" evidence="3">
    <location>
        <begin position="40"/>
        <end position="194"/>
    </location>
</feature>
<evidence type="ECO:0000256" key="1">
    <source>
        <dbReference type="ARBA" id="ARBA00010088"/>
    </source>
</evidence>
<keyword evidence="2 5" id="KW-0378">Hydrolase</keyword>
<dbReference type="STRING" id="1314674.A0A0D7BMU7"/>
<dbReference type="GO" id="GO:0016787">
    <property type="term" value="F:hydrolase activity"/>
    <property type="evidence" value="ECO:0007669"/>
    <property type="project" value="UniProtKB-KW"/>
</dbReference>
<dbReference type="AlphaFoldDB" id="A0A0D7BMU7"/>
<dbReference type="InterPro" id="IPR000073">
    <property type="entry name" value="AB_hydrolase_1"/>
</dbReference>
<evidence type="ECO:0000259" key="4">
    <source>
        <dbReference type="Pfam" id="PF08386"/>
    </source>
</evidence>
<dbReference type="OrthoDB" id="425534at2759"/>
<evidence type="ECO:0000259" key="3">
    <source>
        <dbReference type="Pfam" id="PF00561"/>
    </source>
</evidence>
<name>A0A0D7BMU7_9AGAR</name>